<sequence length="30" mass="3491">MNTWIRIAQVSVTVITEIISIMKEIEKEKS</sequence>
<dbReference type="AlphaFoldDB" id="G5JK70"/>
<reference evidence="1 2" key="1">
    <citation type="journal article" date="2012" name="BMC Genomics">
        <title>Comparative genomic analysis of the genus Staphylococcus including Staphylococcus aureus and its newly described sister species Staphylococcus simiae.</title>
        <authorList>
            <person name="Suzuki H."/>
            <person name="Lefebure T."/>
            <person name="Pavinski Bitar P."/>
            <person name="Stanhope M.J."/>
        </authorList>
    </citation>
    <scope>NUCLEOTIDE SEQUENCE [LARGE SCALE GENOMIC DNA]</scope>
    <source>
        <strain evidence="1 2">CCM 7213</strain>
    </source>
</reference>
<protein>
    <submittedName>
        <fullName evidence="1">Uncharacterized protein</fullName>
    </submittedName>
</protein>
<dbReference type="Proteomes" id="UP000005413">
    <property type="component" value="Unassembled WGS sequence"/>
</dbReference>
<evidence type="ECO:0000313" key="2">
    <source>
        <dbReference type="Proteomes" id="UP000005413"/>
    </source>
</evidence>
<proteinExistence type="predicted"/>
<gene>
    <name evidence="1" type="ORF">SS7213T_09409</name>
</gene>
<accession>G5JK70</accession>
<evidence type="ECO:0000313" key="1">
    <source>
        <dbReference type="EMBL" id="EHJ07400.1"/>
    </source>
</evidence>
<keyword evidence="2" id="KW-1185">Reference proteome</keyword>
<comment type="caution">
    <text evidence="1">The sequence shown here is derived from an EMBL/GenBank/DDBJ whole genome shotgun (WGS) entry which is preliminary data.</text>
</comment>
<organism evidence="1 2">
    <name type="scientific">Staphylococcus simiae CCM 7213 = CCUG 51256</name>
    <dbReference type="NCBI Taxonomy" id="911238"/>
    <lineage>
        <taxon>Bacteria</taxon>
        <taxon>Bacillati</taxon>
        <taxon>Bacillota</taxon>
        <taxon>Bacilli</taxon>
        <taxon>Bacillales</taxon>
        <taxon>Staphylococcaceae</taxon>
        <taxon>Staphylococcus</taxon>
    </lineage>
</organism>
<name>G5JK70_9STAP</name>
<dbReference type="EMBL" id="AEUN01000475">
    <property type="protein sequence ID" value="EHJ07400.1"/>
    <property type="molecule type" value="Genomic_DNA"/>
</dbReference>